<organism evidence="1">
    <name type="scientific">marine metagenome</name>
    <dbReference type="NCBI Taxonomy" id="408172"/>
    <lineage>
        <taxon>unclassified sequences</taxon>
        <taxon>metagenomes</taxon>
        <taxon>ecological metagenomes</taxon>
    </lineage>
</organism>
<dbReference type="EMBL" id="UINC01228075">
    <property type="protein sequence ID" value="SVE59238.1"/>
    <property type="molecule type" value="Genomic_DNA"/>
</dbReference>
<dbReference type="AlphaFoldDB" id="A0A383ET54"/>
<feature type="non-terminal residue" evidence="1">
    <location>
        <position position="27"/>
    </location>
</feature>
<name>A0A383ET54_9ZZZZ</name>
<reference evidence="1" key="1">
    <citation type="submission" date="2018-05" db="EMBL/GenBank/DDBJ databases">
        <authorList>
            <person name="Lanie J.A."/>
            <person name="Ng W.-L."/>
            <person name="Kazmierczak K.M."/>
            <person name="Andrzejewski T.M."/>
            <person name="Davidsen T.M."/>
            <person name="Wayne K.J."/>
            <person name="Tettelin H."/>
            <person name="Glass J.I."/>
            <person name="Rusch D."/>
            <person name="Podicherti R."/>
            <person name="Tsui H.-C.T."/>
            <person name="Winkler M.E."/>
        </authorList>
    </citation>
    <scope>NUCLEOTIDE SEQUENCE</scope>
</reference>
<evidence type="ECO:0000313" key="1">
    <source>
        <dbReference type="EMBL" id="SVE59238.1"/>
    </source>
</evidence>
<gene>
    <name evidence="1" type="ORF">METZ01_LOCUS512092</name>
</gene>
<sequence length="27" mass="3027">MPSPVGHVLFAFAISGVPKPREVFTRW</sequence>
<accession>A0A383ET54</accession>
<protein>
    <submittedName>
        <fullName evidence="1">Uncharacterized protein</fullName>
    </submittedName>
</protein>
<proteinExistence type="predicted"/>